<comment type="caution">
    <text evidence="9">The sequence shown here is derived from an EMBL/GenBank/DDBJ whole genome shotgun (WGS) entry which is preliminary data.</text>
</comment>
<gene>
    <name evidence="9" type="primary">Edc3_1</name>
    <name evidence="9" type="ORF">GTO93_0004467</name>
</gene>
<evidence type="ECO:0000313" key="9">
    <source>
        <dbReference type="EMBL" id="MBN3277102.1"/>
    </source>
</evidence>
<feature type="non-terminal residue" evidence="9">
    <location>
        <position position="1"/>
    </location>
</feature>
<dbReference type="PROSITE" id="PS51385">
    <property type="entry name" value="YJEF_N"/>
    <property type="match status" value="1"/>
</dbReference>
<feature type="domain" description="YjeF N-terminal" evidence="7">
    <location>
        <begin position="422"/>
        <end position="626"/>
    </location>
</feature>
<evidence type="ECO:0000256" key="3">
    <source>
        <dbReference type="ARBA" id="ARBA00015797"/>
    </source>
</evidence>
<dbReference type="SUPFAM" id="SSF64153">
    <property type="entry name" value="YjeF N-terminal domain-like"/>
    <property type="match status" value="1"/>
</dbReference>
<comment type="subcellular location">
    <subcellularLocation>
        <location evidence="1">Cytoplasm</location>
        <location evidence="1">P-body</location>
    </subcellularLocation>
</comment>
<dbReference type="CDD" id="cd01737">
    <property type="entry name" value="LSm16_N"/>
    <property type="match status" value="1"/>
</dbReference>
<feature type="compositionally biased region" description="Low complexity" evidence="6">
    <location>
        <begin position="298"/>
        <end position="307"/>
    </location>
</feature>
<dbReference type="InterPro" id="IPR019050">
    <property type="entry name" value="FDF_dom"/>
</dbReference>
<dbReference type="InterPro" id="IPR034107">
    <property type="entry name" value="Lsm16_N"/>
</dbReference>
<evidence type="ECO:0000256" key="4">
    <source>
        <dbReference type="ARBA" id="ARBA00022490"/>
    </source>
</evidence>
<feature type="region of interest" description="Disordered" evidence="6">
    <location>
        <begin position="294"/>
        <end position="327"/>
    </location>
</feature>
<dbReference type="Gene3D" id="3.40.50.10260">
    <property type="entry name" value="YjeF N-terminal domain"/>
    <property type="match status" value="1"/>
</dbReference>
<evidence type="ECO:0000259" key="7">
    <source>
        <dbReference type="PROSITE" id="PS51385"/>
    </source>
</evidence>
<dbReference type="EMBL" id="JAAWVQ010066482">
    <property type="protein sequence ID" value="MBN3277102.1"/>
    <property type="molecule type" value="Genomic_DNA"/>
</dbReference>
<proteinExistence type="inferred from homology"/>
<dbReference type="InterPro" id="IPR025762">
    <property type="entry name" value="DFDF"/>
</dbReference>
<feature type="domain" description="DFDF" evidence="8">
    <location>
        <begin position="330"/>
        <end position="366"/>
    </location>
</feature>
<dbReference type="Pfam" id="PF03853">
    <property type="entry name" value="YjeF_N"/>
    <property type="match status" value="1"/>
</dbReference>
<feature type="compositionally biased region" description="Polar residues" evidence="6">
    <location>
        <begin position="229"/>
        <end position="251"/>
    </location>
</feature>
<dbReference type="SMART" id="SM01271">
    <property type="entry name" value="LSM14"/>
    <property type="match status" value="1"/>
</dbReference>
<dbReference type="InterPro" id="IPR004443">
    <property type="entry name" value="YjeF_N_dom"/>
</dbReference>
<protein>
    <recommendedName>
        <fullName evidence="3">Enhancer of mRNA-decapping protein 3</fullName>
    </recommendedName>
    <alternativeName>
        <fullName evidence="5">YjeF domain-containing protein 1</fullName>
    </alternativeName>
</protein>
<dbReference type="Proteomes" id="UP001166093">
    <property type="component" value="Unassembled WGS sequence"/>
</dbReference>
<dbReference type="Pfam" id="PF09532">
    <property type="entry name" value="FDF"/>
    <property type="match status" value="1"/>
</dbReference>
<evidence type="ECO:0000256" key="5">
    <source>
        <dbReference type="ARBA" id="ARBA00032192"/>
    </source>
</evidence>
<evidence type="ECO:0000256" key="1">
    <source>
        <dbReference type="ARBA" id="ARBA00004201"/>
    </source>
</evidence>
<dbReference type="PROSITE" id="PS51512">
    <property type="entry name" value="DFDF"/>
    <property type="match status" value="1"/>
</dbReference>
<evidence type="ECO:0000313" key="10">
    <source>
        <dbReference type="Proteomes" id="UP001166093"/>
    </source>
</evidence>
<dbReference type="PANTHER" id="PTHR13612:SF0">
    <property type="entry name" value="ENHANCER OF MRNA-DECAPPING PROTEIN 3"/>
    <property type="match status" value="1"/>
</dbReference>
<dbReference type="PANTHER" id="PTHR13612">
    <property type="entry name" value="ENHANCER OF MRNA-DECAPPING PROTEIN 3"/>
    <property type="match status" value="1"/>
</dbReference>
<reference evidence="9" key="1">
    <citation type="journal article" date="2021" name="Cell">
        <title>Tracing the genetic footprints of vertebrate landing in non-teleost ray-finned fishes.</title>
        <authorList>
            <person name="Bi X."/>
            <person name="Wang K."/>
            <person name="Yang L."/>
            <person name="Pan H."/>
            <person name="Jiang H."/>
            <person name="Wei Q."/>
            <person name="Fang M."/>
            <person name="Yu H."/>
            <person name="Zhu C."/>
            <person name="Cai Y."/>
            <person name="He Y."/>
            <person name="Gan X."/>
            <person name="Zeng H."/>
            <person name="Yu D."/>
            <person name="Zhu Y."/>
            <person name="Jiang H."/>
            <person name="Qiu Q."/>
            <person name="Yang H."/>
            <person name="Zhang Y.E."/>
            <person name="Wang W."/>
            <person name="Zhu M."/>
            <person name="He S."/>
            <person name="Zhang G."/>
        </authorList>
    </citation>
    <scope>NUCLEOTIDE SEQUENCE</scope>
    <source>
        <strain evidence="9">Pddl_001</strain>
    </source>
</reference>
<dbReference type="InterPro" id="IPR036652">
    <property type="entry name" value="YjeF_N_dom_sf"/>
</dbReference>
<evidence type="ECO:0000256" key="6">
    <source>
        <dbReference type="SAM" id="MobiDB-lite"/>
    </source>
</evidence>
<evidence type="ECO:0000256" key="2">
    <source>
        <dbReference type="ARBA" id="ARBA00006610"/>
    </source>
</evidence>
<dbReference type="Pfam" id="PF16598">
    <property type="entry name" value="Edc3_linker"/>
    <property type="match status" value="1"/>
</dbReference>
<evidence type="ECO:0000259" key="8">
    <source>
        <dbReference type="PROSITE" id="PS51512"/>
    </source>
</evidence>
<accession>A0ABS2XT88</accession>
<feature type="region of interest" description="Disordered" evidence="6">
    <location>
        <begin position="220"/>
        <end position="257"/>
    </location>
</feature>
<dbReference type="Pfam" id="PF12701">
    <property type="entry name" value="LSM14"/>
    <property type="match status" value="1"/>
</dbReference>
<dbReference type="InterPro" id="IPR025609">
    <property type="entry name" value="Lsm14-like_N"/>
</dbReference>
<keyword evidence="4" id="KW-0963">Cytoplasm</keyword>
<keyword evidence="10" id="KW-1185">Reference proteome</keyword>
<sequence length="647" mass="70025">MSHSMAAGHDLAICPGWWHLKQIGGTEGTGVKNLSLFWYGNRAGAAPLPQLGANLGLHGGQEKGPIGLSVLPGLKRKPQAKEMISVSLAPFMLHRMIPCIGAVHQLLQGSPALFVPVATHIARMVGNIAGQTTCLHSWTAAKRNREGKGEEVRMAADWLGSLVSINCGETLGVYQGKVSSVDQDSQTISLRQPFHNGMKCPVPEVTFSAMDIKELKILEIPGGGAPAGQTDSGSTAHNGRSTKGPDSTPSSAPMAVPRKGELRAQEGLHSPQQCSKSYGDHHLEALGLAKGFRRRHNSWSSSSRGNNQATPKKNGMKNGGGLKNKDDECFGDPLDEVLDTDFDFEGNLALFDKAAVFSEIETSVKRSGARSRGTPSERTPARYRHDENILEAEPIVYRQIMVPQSGGKEYCTDAGLVVPSISYELHKKLLCVAERHGLTLERRLEMAGVCASQMALTLLGGPNRLTPKNVHQRPTVALLCGPHVRGAQGISCGRHLANHEVHVILFLPNFVKMLESITNELTLFSKTGGKQVSSVKDLPDSPVDLVINCLDCHENAFLRDQAWYRAAVDWANRNRAPVLSIDPPVSTQEQAVDAKWSLCLGLPLPLAENAGRVYLCDIGIPRHIFQEVGINYHSPFGCKFSIPLHST</sequence>
<organism evidence="9 10">
    <name type="scientific">Polyodon spathula</name>
    <name type="common">North American paddlefish</name>
    <name type="synonym">Squalus spathula</name>
    <dbReference type="NCBI Taxonomy" id="7913"/>
    <lineage>
        <taxon>Eukaryota</taxon>
        <taxon>Metazoa</taxon>
        <taxon>Chordata</taxon>
        <taxon>Craniata</taxon>
        <taxon>Vertebrata</taxon>
        <taxon>Euteleostomi</taxon>
        <taxon>Actinopterygii</taxon>
        <taxon>Chondrostei</taxon>
        <taxon>Acipenseriformes</taxon>
        <taxon>Polyodontidae</taxon>
        <taxon>Polyodon</taxon>
    </lineage>
</organism>
<name>A0ABS2XT88_POLSP</name>
<dbReference type="SMART" id="SM01199">
    <property type="entry name" value="FDF"/>
    <property type="match status" value="1"/>
</dbReference>
<comment type="similarity">
    <text evidence="2">Belongs to the EDC3 family.</text>
</comment>
<feature type="non-terminal residue" evidence="9">
    <location>
        <position position="647"/>
    </location>
</feature>
<dbReference type="Gene3D" id="2.30.30.100">
    <property type="match status" value="1"/>
</dbReference>